<evidence type="ECO:0000256" key="1">
    <source>
        <dbReference type="ARBA" id="ARBA00004141"/>
    </source>
</evidence>
<comment type="caution">
    <text evidence="7">The sequence shown here is derived from an EMBL/GenBank/DDBJ whole genome shotgun (WGS) entry which is preliminary data.</text>
</comment>
<sequence>MRFIPVDYRRQKISVKKLFLVLLYFDFFLTLLPMWSASPLYLFLSPTTLTTIWHLGSLVNLIICGFLILIIQRYIYNKMVIFCILLVYIAFLFSIVINGFKSGGFALIGIPISFFIMFDTIKQYTFSLKHLNVIFYSLLLWSLFPLFLLCFPFLRMSFFMTVEGGYATFSGLALHRNFYGILLCVLLLLLYYKKMPFVIKTILFILLSVCLVLSASRTAFVALIVMTCFLIYYNRTVKNRYKIFFFILVILLAGVFYWILTNPDYALRDIDDDHAREDLLYGFMKLIKEHPLLGYGEEVKHYSNIYPDGAIAHNFILQTTANYGVFVTIFFIVLLLTVYYYSQPFSKAILAFLVIWGITQPYFGFSVFSPHVIIPLFIGHLLDNNITISLNRF</sequence>
<comment type="subcellular location">
    <subcellularLocation>
        <location evidence="1">Membrane</location>
        <topology evidence="1">Multi-pass membrane protein</topology>
    </subcellularLocation>
</comment>
<dbReference type="InterPro" id="IPR051533">
    <property type="entry name" value="WaaL-like"/>
</dbReference>
<evidence type="ECO:0000256" key="3">
    <source>
        <dbReference type="ARBA" id="ARBA00022989"/>
    </source>
</evidence>
<feature type="transmembrane region" description="Helical" evidence="5">
    <location>
        <begin position="21"/>
        <end position="44"/>
    </location>
</feature>
<evidence type="ECO:0000259" key="6">
    <source>
        <dbReference type="Pfam" id="PF04932"/>
    </source>
</evidence>
<organism evidence="7 8">
    <name type="scientific">Bacteroides clarus</name>
    <dbReference type="NCBI Taxonomy" id="626929"/>
    <lineage>
        <taxon>Bacteria</taxon>
        <taxon>Pseudomonadati</taxon>
        <taxon>Bacteroidota</taxon>
        <taxon>Bacteroidia</taxon>
        <taxon>Bacteroidales</taxon>
        <taxon>Bacteroidaceae</taxon>
        <taxon>Bacteroides</taxon>
    </lineage>
</organism>
<gene>
    <name evidence="7" type="ORF">DWW09_14695</name>
</gene>
<evidence type="ECO:0000313" key="7">
    <source>
        <dbReference type="EMBL" id="RGV50355.1"/>
    </source>
</evidence>
<evidence type="ECO:0000256" key="5">
    <source>
        <dbReference type="SAM" id="Phobius"/>
    </source>
</evidence>
<name>A0A412XYU4_9BACE</name>
<feature type="transmembrane region" description="Helical" evidence="5">
    <location>
        <begin position="133"/>
        <end position="154"/>
    </location>
</feature>
<feature type="transmembrane region" description="Helical" evidence="5">
    <location>
        <begin position="239"/>
        <end position="260"/>
    </location>
</feature>
<keyword evidence="2 5" id="KW-0812">Transmembrane</keyword>
<dbReference type="Proteomes" id="UP000284366">
    <property type="component" value="Unassembled WGS sequence"/>
</dbReference>
<dbReference type="RefSeq" id="WP_118047582.1">
    <property type="nucleotide sequence ID" value="NZ_JAQCUW010000011.1"/>
</dbReference>
<feature type="transmembrane region" description="Helical" evidence="5">
    <location>
        <begin position="103"/>
        <end position="121"/>
    </location>
</feature>
<reference evidence="7 8" key="1">
    <citation type="submission" date="2018-08" db="EMBL/GenBank/DDBJ databases">
        <title>A genome reference for cultivated species of the human gut microbiota.</title>
        <authorList>
            <person name="Zou Y."/>
            <person name="Xue W."/>
            <person name="Luo G."/>
        </authorList>
    </citation>
    <scope>NUCLEOTIDE SEQUENCE [LARGE SCALE GENOMIC DNA]</scope>
    <source>
        <strain evidence="7 8">AF14-27</strain>
    </source>
</reference>
<keyword evidence="3 5" id="KW-1133">Transmembrane helix</keyword>
<accession>A0A412XYU4</accession>
<feature type="transmembrane region" description="Helical" evidence="5">
    <location>
        <begin position="79"/>
        <end position="97"/>
    </location>
</feature>
<keyword evidence="4 5" id="KW-0472">Membrane</keyword>
<dbReference type="Pfam" id="PF04932">
    <property type="entry name" value="Wzy_C"/>
    <property type="match status" value="1"/>
</dbReference>
<dbReference type="PANTHER" id="PTHR37422">
    <property type="entry name" value="TEICHURONIC ACID BIOSYNTHESIS PROTEIN TUAE"/>
    <property type="match status" value="1"/>
</dbReference>
<evidence type="ECO:0000256" key="4">
    <source>
        <dbReference type="ARBA" id="ARBA00023136"/>
    </source>
</evidence>
<feature type="transmembrane region" description="Helical" evidence="5">
    <location>
        <begin position="174"/>
        <end position="192"/>
    </location>
</feature>
<feature type="transmembrane region" description="Helical" evidence="5">
    <location>
        <begin position="204"/>
        <end position="233"/>
    </location>
</feature>
<dbReference type="InterPro" id="IPR007016">
    <property type="entry name" value="O-antigen_ligase-rel_domated"/>
</dbReference>
<evidence type="ECO:0000256" key="2">
    <source>
        <dbReference type="ARBA" id="ARBA00022692"/>
    </source>
</evidence>
<dbReference type="AlphaFoldDB" id="A0A412XYU4"/>
<feature type="transmembrane region" description="Helical" evidence="5">
    <location>
        <begin position="362"/>
        <end position="382"/>
    </location>
</feature>
<feature type="transmembrane region" description="Helical" evidence="5">
    <location>
        <begin position="50"/>
        <end position="72"/>
    </location>
</feature>
<protein>
    <recommendedName>
        <fullName evidence="6">O-antigen ligase-related domain-containing protein</fullName>
    </recommendedName>
</protein>
<dbReference type="PANTHER" id="PTHR37422:SF13">
    <property type="entry name" value="LIPOPOLYSACCHARIDE BIOSYNTHESIS PROTEIN PA4999-RELATED"/>
    <property type="match status" value="1"/>
</dbReference>
<proteinExistence type="predicted"/>
<dbReference type="EMBL" id="QRZG01000030">
    <property type="protein sequence ID" value="RGV50355.1"/>
    <property type="molecule type" value="Genomic_DNA"/>
</dbReference>
<evidence type="ECO:0000313" key="8">
    <source>
        <dbReference type="Proteomes" id="UP000284366"/>
    </source>
</evidence>
<feature type="domain" description="O-antigen ligase-related" evidence="6">
    <location>
        <begin position="203"/>
        <end position="332"/>
    </location>
</feature>
<feature type="transmembrane region" description="Helical" evidence="5">
    <location>
        <begin position="323"/>
        <end position="342"/>
    </location>
</feature>
<dbReference type="GO" id="GO:0016020">
    <property type="term" value="C:membrane"/>
    <property type="evidence" value="ECO:0007669"/>
    <property type="project" value="UniProtKB-SubCell"/>
</dbReference>